<evidence type="ECO:0000313" key="2">
    <source>
        <dbReference type="Proteomes" id="UP000199354"/>
    </source>
</evidence>
<dbReference type="AlphaFoldDB" id="A0A1G5KJA9"/>
<gene>
    <name evidence="1" type="ORF">SAMN02927903_03338</name>
</gene>
<dbReference type="Proteomes" id="UP000199354">
    <property type="component" value="Unassembled WGS sequence"/>
</dbReference>
<proteinExistence type="predicted"/>
<protein>
    <submittedName>
        <fullName evidence="1">Uncharacterized protein</fullName>
    </submittedName>
</protein>
<dbReference type="OrthoDB" id="9811314at2"/>
<reference evidence="1 2" key="1">
    <citation type="submission" date="2016-10" db="EMBL/GenBank/DDBJ databases">
        <authorList>
            <person name="de Groot N.N."/>
        </authorList>
    </citation>
    <scope>NUCLEOTIDE SEQUENCE [LARGE SCALE GENOMIC DNA]</scope>
    <source>
        <strain evidence="1 2">CGMCC 1.7031</strain>
    </source>
</reference>
<organism evidence="1 2">
    <name type="scientific">Flavobacterium caeni</name>
    <dbReference type="NCBI Taxonomy" id="490189"/>
    <lineage>
        <taxon>Bacteria</taxon>
        <taxon>Pseudomonadati</taxon>
        <taxon>Bacteroidota</taxon>
        <taxon>Flavobacteriia</taxon>
        <taxon>Flavobacteriales</taxon>
        <taxon>Flavobacteriaceae</taxon>
        <taxon>Flavobacterium</taxon>
    </lineage>
</organism>
<dbReference type="RefSeq" id="WP_139149798.1">
    <property type="nucleotide sequence ID" value="NZ_FMVF01000044.1"/>
</dbReference>
<name>A0A1G5KJA9_9FLAO</name>
<evidence type="ECO:0000313" key="1">
    <source>
        <dbReference type="EMBL" id="SCZ00636.1"/>
    </source>
</evidence>
<keyword evidence="2" id="KW-1185">Reference proteome</keyword>
<dbReference type="EMBL" id="FMVF01000044">
    <property type="protein sequence ID" value="SCZ00636.1"/>
    <property type="molecule type" value="Genomic_DNA"/>
</dbReference>
<sequence length="266" mass="31202">MKYLYSNPERNHIIIKGREEVFRNFIDSDYNGMKHKVRNSISPNSEDALTWSCFEALSHLPLDLKIAALDEILEDSYEGKCNFSFSANKYSEKEIQIFVGKKYSVEINKKESTEVDASIELPDKLIFIEAKLYSSISLADEKKSHDQIARKLRVGLGCEECKNREFYFIFLDIAPPDMLLKYTREKKSKENALNKSPKKWKSAWWFKYYKYGRRKSLKPLTESLNGIKVESIEKVSENMGWLTWSDLYKNILRGLIKYLQQVKETN</sequence>
<accession>A0A1G5KJA9</accession>
<dbReference type="STRING" id="490189.SAMN02927903_03338"/>